<organism evidence="1 2">
    <name type="scientific">Granulosicoccus antarcticus IMCC3135</name>
    <dbReference type="NCBI Taxonomy" id="1192854"/>
    <lineage>
        <taxon>Bacteria</taxon>
        <taxon>Pseudomonadati</taxon>
        <taxon>Pseudomonadota</taxon>
        <taxon>Gammaproteobacteria</taxon>
        <taxon>Chromatiales</taxon>
        <taxon>Granulosicoccaceae</taxon>
        <taxon>Granulosicoccus</taxon>
    </lineage>
</organism>
<dbReference type="Proteomes" id="UP000250079">
    <property type="component" value="Chromosome"/>
</dbReference>
<dbReference type="KEGG" id="gai:IMCC3135_18600"/>
<name>A0A2Z2NRD7_9GAMM</name>
<protein>
    <submittedName>
        <fullName evidence="1">Uncharacterized protein</fullName>
    </submittedName>
</protein>
<proteinExistence type="predicted"/>
<dbReference type="AlphaFoldDB" id="A0A2Z2NRD7"/>
<accession>A0A2Z2NRD7</accession>
<sequence length="72" mass="8017">MRKVTNVVQSMPNDKKPLVFMENAAWLHPEEFKDLDPQATLSFMRTLSIVLNPSIASAQEMVIAMGTSLLLA</sequence>
<gene>
    <name evidence="1" type="ORF">IMCC3135_18600</name>
</gene>
<reference evidence="1 2" key="1">
    <citation type="submission" date="2016-12" db="EMBL/GenBank/DDBJ databases">
        <authorList>
            <person name="Song W.-J."/>
            <person name="Kurnit D.M."/>
        </authorList>
    </citation>
    <scope>NUCLEOTIDE SEQUENCE [LARGE SCALE GENOMIC DNA]</scope>
    <source>
        <strain evidence="1 2">IMCC3135</strain>
    </source>
</reference>
<evidence type="ECO:0000313" key="1">
    <source>
        <dbReference type="EMBL" id="ASJ73799.1"/>
    </source>
</evidence>
<dbReference type="EMBL" id="CP018632">
    <property type="protein sequence ID" value="ASJ73799.1"/>
    <property type="molecule type" value="Genomic_DNA"/>
</dbReference>
<evidence type="ECO:0000313" key="2">
    <source>
        <dbReference type="Proteomes" id="UP000250079"/>
    </source>
</evidence>
<keyword evidence="2" id="KW-1185">Reference proteome</keyword>